<dbReference type="GO" id="GO:0005737">
    <property type="term" value="C:cytoplasm"/>
    <property type="evidence" value="ECO:0007669"/>
    <property type="project" value="TreeGrafter"/>
</dbReference>
<name>A0AB34J0M8_PRYPA</name>
<dbReference type="Gene3D" id="1.20.58.2190">
    <property type="match status" value="1"/>
</dbReference>
<sequence length="170" mass="19726">MSPSLEEATAILLKNEEPAGFRMTTETLFKIVQNVLQHPGDEAFRRLKRSSKTFETKIAPAKGGVRFLRAVGFCEEGEGEEASLVLRAPEEARLLEAKAALKECVKQYALLQEERRRIENERAAEKLRLLREVSRNNSKQQNEEERERQQALLKRDREDFARQRDMNDLR</sequence>
<dbReference type="InterPro" id="IPR018997">
    <property type="entry name" value="PUB_domain"/>
</dbReference>
<dbReference type="PANTHER" id="PTHR23153">
    <property type="entry name" value="UBX-RELATED"/>
    <property type="match status" value="1"/>
</dbReference>
<protein>
    <recommendedName>
        <fullName evidence="2">PUB domain-containing protein</fullName>
    </recommendedName>
</protein>
<dbReference type="InterPro" id="IPR036339">
    <property type="entry name" value="PUB-like_dom_sf"/>
</dbReference>
<dbReference type="PANTHER" id="PTHR23153:SF38">
    <property type="entry name" value="UBX DOMAIN-CONTAINING PROTEIN 6"/>
    <property type="match status" value="1"/>
</dbReference>
<dbReference type="Pfam" id="PF09409">
    <property type="entry name" value="PUB"/>
    <property type="match status" value="1"/>
</dbReference>
<comment type="caution">
    <text evidence="3">The sequence shown here is derived from an EMBL/GenBank/DDBJ whole genome shotgun (WGS) entry which is preliminary data.</text>
</comment>
<feature type="region of interest" description="Disordered" evidence="1">
    <location>
        <begin position="134"/>
        <end position="170"/>
    </location>
</feature>
<evidence type="ECO:0000256" key="1">
    <source>
        <dbReference type="SAM" id="MobiDB-lite"/>
    </source>
</evidence>
<dbReference type="AlphaFoldDB" id="A0AB34J0M8"/>
<proteinExistence type="predicted"/>
<feature type="compositionally biased region" description="Basic and acidic residues" evidence="1">
    <location>
        <begin position="141"/>
        <end position="170"/>
    </location>
</feature>
<reference evidence="3 4" key="1">
    <citation type="journal article" date="2024" name="Science">
        <title>Giant polyketide synthase enzymes in the biosynthesis of giant marine polyether toxins.</title>
        <authorList>
            <person name="Fallon T.R."/>
            <person name="Shende V.V."/>
            <person name="Wierzbicki I.H."/>
            <person name="Pendleton A.L."/>
            <person name="Watervoot N.F."/>
            <person name="Auber R.P."/>
            <person name="Gonzalez D.J."/>
            <person name="Wisecaver J.H."/>
            <person name="Moore B.S."/>
        </authorList>
    </citation>
    <scope>NUCLEOTIDE SEQUENCE [LARGE SCALE GENOMIC DNA]</scope>
    <source>
        <strain evidence="3 4">12B1</strain>
    </source>
</reference>
<feature type="domain" description="PUB" evidence="2">
    <location>
        <begin position="25"/>
        <end position="96"/>
    </location>
</feature>
<dbReference type="Proteomes" id="UP001515480">
    <property type="component" value="Unassembled WGS sequence"/>
</dbReference>
<evidence type="ECO:0000313" key="3">
    <source>
        <dbReference type="EMBL" id="KAL1510904.1"/>
    </source>
</evidence>
<dbReference type="SMART" id="SM00580">
    <property type="entry name" value="PUG"/>
    <property type="match status" value="1"/>
</dbReference>
<accession>A0AB34J0M8</accession>
<keyword evidence="4" id="KW-1185">Reference proteome</keyword>
<dbReference type="CDD" id="cd09212">
    <property type="entry name" value="PUB"/>
    <property type="match status" value="1"/>
</dbReference>
<gene>
    <name evidence="3" type="ORF">AB1Y20_005735</name>
</gene>
<evidence type="ECO:0000313" key="4">
    <source>
        <dbReference type="Proteomes" id="UP001515480"/>
    </source>
</evidence>
<dbReference type="SUPFAM" id="SSF143503">
    <property type="entry name" value="PUG domain-like"/>
    <property type="match status" value="1"/>
</dbReference>
<organism evidence="3 4">
    <name type="scientific">Prymnesium parvum</name>
    <name type="common">Toxic golden alga</name>
    <dbReference type="NCBI Taxonomy" id="97485"/>
    <lineage>
        <taxon>Eukaryota</taxon>
        <taxon>Haptista</taxon>
        <taxon>Haptophyta</taxon>
        <taxon>Prymnesiophyceae</taxon>
        <taxon>Prymnesiales</taxon>
        <taxon>Prymnesiaceae</taxon>
        <taxon>Prymnesium</taxon>
    </lineage>
</organism>
<evidence type="ECO:0000259" key="2">
    <source>
        <dbReference type="Pfam" id="PF09409"/>
    </source>
</evidence>
<dbReference type="EMBL" id="JBGBPQ010000014">
    <property type="protein sequence ID" value="KAL1510904.1"/>
    <property type="molecule type" value="Genomic_DNA"/>
</dbReference>